<sequence length="200" mass="21636">MPFKSFSSLLPFYFTTITGLLFTSGCAMQATPYEKTTPPIAVPVLAAGAPTYQPTPLSLMSAGTETDRGVLFTLDAILFDVNKASLRSEARQRLDEIAQQLNSYGESRLIAIEGHTDSTGSAKYNQKLSESRAASVKKALVSRGISADRISTKGFGQTRPTASNTDASGRQLNRRVEIILLNDPHSSTVTTTYNPSLELR</sequence>
<evidence type="ECO:0000256" key="3">
    <source>
        <dbReference type="ARBA" id="ARBA00023237"/>
    </source>
</evidence>
<dbReference type="RefSeq" id="WP_086489143.1">
    <property type="nucleotide sequence ID" value="NZ_MSLT01000023.1"/>
</dbReference>
<evidence type="ECO:0000256" key="1">
    <source>
        <dbReference type="ARBA" id="ARBA00004442"/>
    </source>
</evidence>
<dbReference type="InterPro" id="IPR036737">
    <property type="entry name" value="OmpA-like_sf"/>
</dbReference>
<evidence type="ECO:0000313" key="8">
    <source>
        <dbReference type="Proteomes" id="UP000194798"/>
    </source>
</evidence>
<name>A0A251X4A3_9GAMM</name>
<dbReference type="PRINTS" id="PR01021">
    <property type="entry name" value="OMPADOMAIN"/>
</dbReference>
<dbReference type="Pfam" id="PF00691">
    <property type="entry name" value="OmpA"/>
    <property type="match status" value="1"/>
</dbReference>
<dbReference type="Gene3D" id="3.30.1330.60">
    <property type="entry name" value="OmpA-like domain"/>
    <property type="match status" value="1"/>
</dbReference>
<dbReference type="AlphaFoldDB" id="A0A251X4A3"/>
<dbReference type="InterPro" id="IPR050330">
    <property type="entry name" value="Bact_OuterMem_StrucFunc"/>
</dbReference>
<evidence type="ECO:0000256" key="2">
    <source>
        <dbReference type="ARBA" id="ARBA00023136"/>
    </source>
</evidence>
<keyword evidence="5" id="KW-0732">Signal</keyword>
<accession>A0A251X4A3</accession>
<reference evidence="7 8" key="1">
    <citation type="submission" date="2016-12" db="EMBL/GenBank/DDBJ databases">
        <title>Thioflexothrix psekupsii D3 genome sequencing and assembly.</title>
        <authorList>
            <person name="Fomenkov A."/>
            <person name="Vincze T."/>
            <person name="Grabovich M."/>
            <person name="Anton B.P."/>
            <person name="Dubinina G."/>
            <person name="Orlova M."/>
            <person name="Belousova E."/>
            <person name="Roberts R.J."/>
        </authorList>
    </citation>
    <scope>NUCLEOTIDE SEQUENCE [LARGE SCALE GENOMIC DNA]</scope>
    <source>
        <strain evidence="7">D3</strain>
    </source>
</reference>
<protein>
    <recommendedName>
        <fullName evidence="6">OmpA-like domain-containing protein</fullName>
    </recommendedName>
</protein>
<dbReference type="PROSITE" id="PS51123">
    <property type="entry name" value="OMPA_2"/>
    <property type="match status" value="1"/>
</dbReference>
<dbReference type="EMBL" id="MSLT01000023">
    <property type="protein sequence ID" value="OUD12216.1"/>
    <property type="molecule type" value="Genomic_DNA"/>
</dbReference>
<feature type="chain" id="PRO_5013055436" description="OmpA-like domain-containing protein" evidence="5">
    <location>
        <begin position="30"/>
        <end position="200"/>
    </location>
</feature>
<keyword evidence="2 4" id="KW-0472">Membrane</keyword>
<keyword evidence="3" id="KW-0998">Cell outer membrane</keyword>
<dbReference type="Proteomes" id="UP000194798">
    <property type="component" value="Unassembled WGS sequence"/>
</dbReference>
<proteinExistence type="predicted"/>
<evidence type="ECO:0000313" key="7">
    <source>
        <dbReference type="EMBL" id="OUD12216.1"/>
    </source>
</evidence>
<dbReference type="PANTHER" id="PTHR30329:SF21">
    <property type="entry name" value="LIPOPROTEIN YIAD-RELATED"/>
    <property type="match status" value="1"/>
</dbReference>
<dbReference type="SUPFAM" id="SSF103088">
    <property type="entry name" value="OmpA-like"/>
    <property type="match status" value="1"/>
</dbReference>
<organism evidence="7 8">
    <name type="scientific">Thioflexithrix psekupsensis</name>
    <dbReference type="NCBI Taxonomy" id="1570016"/>
    <lineage>
        <taxon>Bacteria</taxon>
        <taxon>Pseudomonadati</taxon>
        <taxon>Pseudomonadota</taxon>
        <taxon>Gammaproteobacteria</taxon>
        <taxon>Thiotrichales</taxon>
        <taxon>Thioflexithrix</taxon>
    </lineage>
</organism>
<comment type="subcellular location">
    <subcellularLocation>
        <location evidence="1">Cell outer membrane</location>
    </subcellularLocation>
</comment>
<dbReference type="PANTHER" id="PTHR30329">
    <property type="entry name" value="STATOR ELEMENT OF FLAGELLAR MOTOR COMPLEX"/>
    <property type="match status" value="1"/>
</dbReference>
<dbReference type="InterPro" id="IPR006664">
    <property type="entry name" value="OMP_bac"/>
</dbReference>
<dbReference type="PRINTS" id="PR01023">
    <property type="entry name" value="NAFLGMOTY"/>
</dbReference>
<feature type="signal peptide" evidence="5">
    <location>
        <begin position="1"/>
        <end position="29"/>
    </location>
</feature>
<evidence type="ECO:0000256" key="5">
    <source>
        <dbReference type="SAM" id="SignalP"/>
    </source>
</evidence>
<dbReference type="InterPro" id="IPR006665">
    <property type="entry name" value="OmpA-like"/>
</dbReference>
<evidence type="ECO:0000256" key="4">
    <source>
        <dbReference type="PROSITE-ProRule" id="PRU00473"/>
    </source>
</evidence>
<keyword evidence="8" id="KW-1185">Reference proteome</keyword>
<feature type="domain" description="OmpA-like" evidence="6">
    <location>
        <begin position="66"/>
        <end position="184"/>
    </location>
</feature>
<dbReference type="OrthoDB" id="9782229at2"/>
<gene>
    <name evidence="7" type="ORF">TPSD3_13925</name>
</gene>
<dbReference type="CDD" id="cd07185">
    <property type="entry name" value="OmpA_C-like"/>
    <property type="match status" value="1"/>
</dbReference>
<dbReference type="PROSITE" id="PS51257">
    <property type="entry name" value="PROKAR_LIPOPROTEIN"/>
    <property type="match status" value="1"/>
</dbReference>
<comment type="caution">
    <text evidence="7">The sequence shown here is derived from an EMBL/GenBank/DDBJ whole genome shotgun (WGS) entry which is preliminary data.</text>
</comment>
<evidence type="ECO:0000259" key="6">
    <source>
        <dbReference type="PROSITE" id="PS51123"/>
    </source>
</evidence>
<dbReference type="GO" id="GO:0009279">
    <property type="term" value="C:cell outer membrane"/>
    <property type="evidence" value="ECO:0007669"/>
    <property type="project" value="UniProtKB-SubCell"/>
</dbReference>